<name>A0AAX4PFN7_9CHLO</name>
<reference evidence="2 3" key="1">
    <citation type="submission" date="2024-03" db="EMBL/GenBank/DDBJ databases">
        <title>Complete genome sequence of the green alga Chloropicon roscoffensis RCC1871.</title>
        <authorList>
            <person name="Lemieux C."/>
            <person name="Pombert J.-F."/>
            <person name="Otis C."/>
            <person name="Turmel M."/>
        </authorList>
    </citation>
    <scope>NUCLEOTIDE SEQUENCE [LARGE SCALE GENOMIC DNA]</scope>
    <source>
        <strain evidence="2 3">RCC1871</strain>
    </source>
</reference>
<dbReference type="EMBL" id="CP151510">
    <property type="protein sequence ID" value="WZN64579.1"/>
    <property type="molecule type" value="Genomic_DNA"/>
</dbReference>
<proteinExistence type="predicted"/>
<evidence type="ECO:0000256" key="1">
    <source>
        <dbReference type="SAM" id="MobiDB-lite"/>
    </source>
</evidence>
<evidence type="ECO:0000313" key="3">
    <source>
        <dbReference type="Proteomes" id="UP001472866"/>
    </source>
</evidence>
<sequence>MVQREKLLDFLPALGHDTEKACFMGIPDAIAELYSSEMTHHVPEMNHGGGGVRSGACVDEEVEALRLEEERSIQNAVFPLLTSSLRPSARSLAMDADGRPGGEPEEPVQDLRQALNFSTRTFHEYS</sequence>
<feature type="region of interest" description="Disordered" evidence="1">
    <location>
        <begin position="89"/>
        <end position="111"/>
    </location>
</feature>
<gene>
    <name evidence="2" type="ORF">HKI87_10g61360</name>
</gene>
<organism evidence="2 3">
    <name type="scientific">Chloropicon roscoffensis</name>
    <dbReference type="NCBI Taxonomy" id="1461544"/>
    <lineage>
        <taxon>Eukaryota</taxon>
        <taxon>Viridiplantae</taxon>
        <taxon>Chlorophyta</taxon>
        <taxon>Chloropicophyceae</taxon>
        <taxon>Chloropicales</taxon>
        <taxon>Chloropicaceae</taxon>
        <taxon>Chloropicon</taxon>
    </lineage>
</organism>
<evidence type="ECO:0000313" key="2">
    <source>
        <dbReference type="EMBL" id="WZN64579.1"/>
    </source>
</evidence>
<dbReference type="Proteomes" id="UP001472866">
    <property type="component" value="Chromosome 10"/>
</dbReference>
<keyword evidence="3" id="KW-1185">Reference proteome</keyword>
<accession>A0AAX4PFN7</accession>
<protein>
    <submittedName>
        <fullName evidence="2">Uncharacterized protein</fullName>
    </submittedName>
</protein>
<dbReference type="AlphaFoldDB" id="A0AAX4PFN7"/>